<dbReference type="Proteomes" id="UP001295423">
    <property type="component" value="Unassembled WGS sequence"/>
</dbReference>
<accession>A0AAD2G5Y5</accession>
<dbReference type="InterPro" id="IPR036770">
    <property type="entry name" value="Ankyrin_rpt-contain_sf"/>
</dbReference>
<evidence type="ECO:0000256" key="2">
    <source>
        <dbReference type="SAM" id="MobiDB-lite"/>
    </source>
</evidence>
<sequence>MGIPFYPSLFSPSEEEDTDARWEETKGLLQTNPQLLTVELLLSILKQQAPVHVVEFFLLSSQPTLDLMPKVGPTPLQLAAAEGCCPNVVQLLIRACPWALCVTSVAEPEDPLSLAKKFGQEDLVKLLERPLVEWLEESSLLSSPLKQTTLLQGSSTILQQQQQQEQQEDLANVKLLCARLLKRNQQLSKEIKLCQQQQVMSMGVVIPKLSSQQTMTTATREQNMNDSDKATNTRIAELEIRLDKEATLHEMVRNDLKECKQGMTTVMMMIKQHQQQQYMWKQQTAQSQKKEEESIFQDDENSPPPTSDSNKKKQQHESQRLTNRPRRKSVCRPFNSVMLK</sequence>
<evidence type="ECO:0000256" key="1">
    <source>
        <dbReference type="SAM" id="Coils"/>
    </source>
</evidence>
<gene>
    <name evidence="3" type="ORF">CYCCA115_LOCUS20417</name>
</gene>
<protein>
    <submittedName>
        <fullName evidence="3">Uncharacterized protein</fullName>
    </submittedName>
</protein>
<organism evidence="3 4">
    <name type="scientific">Cylindrotheca closterium</name>
    <dbReference type="NCBI Taxonomy" id="2856"/>
    <lineage>
        <taxon>Eukaryota</taxon>
        <taxon>Sar</taxon>
        <taxon>Stramenopiles</taxon>
        <taxon>Ochrophyta</taxon>
        <taxon>Bacillariophyta</taxon>
        <taxon>Bacillariophyceae</taxon>
        <taxon>Bacillariophycidae</taxon>
        <taxon>Bacillariales</taxon>
        <taxon>Bacillariaceae</taxon>
        <taxon>Cylindrotheca</taxon>
    </lineage>
</organism>
<dbReference type="AlphaFoldDB" id="A0AAD2G5Y5"/>
<comment type="caution">
    <text evidence="3">The sequence shown here is derived from an EMBL/GenBank/DDBJ whole genome shotgun (WGS) entry which is preliminary data.</text>
</comment>
<feature type="compositionally biased region" description="Basic and acidic residues" evidence="2">
    <location>
        <begin position="309"/>
        <end position="319"/>
    </location>
</feature>
<feature type="region of interest" description="Disordered" evidence="2">
    <location>
        <begin position="279"/>
        <end position="340"/>
    </location>
</feature>
<proteinExistence type="predicted"/>
<keyword evidence="4" id="KW-1185">Reference proteome</keyword>
<name>A0AAD2G5Y5_9STRA</name>
<evidence type="ECO:0000313" key="4">
    <source>
        <dbReference type="Proteomes" id="UP001295423"/>
    </source>
</evidence>
<keyword evidence="1" id="KW-0175">Coiled coil</keyword>
<dbReference type="EMBL" id="CAKOGP040002169">
    <property type="protein sequence ID" value="CAJ1963990.1"/>
    <property type="molecule type" value="Genomic_DNA"/>
</dbReference>
<feature type="coiled-coil region" evidence="1">
    <location>
        <begin position="170"/>
        <end position="197"/>
    </location>
</feature>
<reference evidence="3" key="1">
    <citation type="submission" date="2023-08" db="EMBL/GenBank/DDBJ databases">
        <authorList>
            <person name="Audoor S."/>
            <person name="Bilcke G."/>
        </authorList>
    </citation>
    <scope>NUCLEOTIDE SEQUENCE</scope>
</reference>
<evidence type="ECO:0000313" key="3">
    <source>
        <dbReference type="EMBL" id="CAJ1963990.1"/>
    </source>
</evidence>
<dbReference type="Gene3D" id="1.25.40.20">
    <property type="entry name" value="Ankyrin repeat-containing domain"/>
    <property type="match status" value="1"/>
</dbReference>